<dbReference type="EMBL" id="ML977196">
    <property type="protein sequence ID" value="KAF1981614.1"/>
    <property type="molecule type" value="Genomic_DNA"/>
</dbReference>
<dbReference type="Proteomes" id="UP000800041">
    <property type="component" value="Unassembled WGS sequence"/>
</dbReference>
<protein>
    <submittedName>
        <fullName evidence="2">Uncharacterized protein</fullName>
    </submittedName>
</protein>
<evidence type="ECO:0000313" key="2">
    <source>
        <dbReference type="EMBL" id="KAF1981614.1"/>
    </source>
</evidence>
<feature type="transmembrane region" description="Helical" evidence="1">
    <location>
        <begin position="16"/>
        <end position="33"/>
    </location>
</feature>
<dbReference type="AlphaFoldDB" id="A0A6G1GLC2"/>
<reference evidence="2" key="1">
    <citation type="journal article" date="2020" name="Stud. Mycol.">
        <title>101 Dothideomycetes genomes: a test case for predicting lifestyles and emergence of pathogens.</title>
        <authorList>
            <person name="Haridas S."/>
            <person name="Albert R."/>
            <person name="Binder M."/>
            <person name="Bloem J."/>
            <person name="Labutti K."/>
            <person name="Salamov A."/>
            <person name="Andreopoulos B."/>
            <person name="Baker S."/>
            <person name="Barry K."/>
            <person name="Bills G."/>
            <person name="Bluhm B."/>
            <person name="Cannon C."/>
            <person name="Castanera R."/>
            <person name="Culley D."/>
            <person name="Daum C."/>
            <person name="Ezra D."/>
            <person name="Gonzalez J."/>
            <person name="Henrissat B."/>
            <person name="Kuo A."/>
            <person name="Liang C."/>
            <person name="Lipzen A."/>
            <person name="Lutzoni F."/>
            <person name="Magnuson J."/>
            <person name="Mondo S."/>
            <person name="Nolan M."/>
            <person name="Ohm R."/>
            <person name="Pangilinan J."/>
            <person name="Park H.-J."/>
            <person name="Ramirez L."/>
            <person name="Alfaro M."/>
            <person name="Sun H."/>
            <person name="Tritt A."/>
            <person name="Yoshinaga Y."/>
            <person name="Zwiers L.-H."/>
            <person name="Turgeon B."/>
            <person name="Goodwin S."/>
            <person name="Spatafora J."/>
            <person name="Crous P."/>
            <person name="Grigoriev I."/>
        </authorList>
    </citation>
    <scope>NUCLEOTIDE SEQUENCE</scope>
    <source>
        <strain evidence="2">CBS 113979</strain>
    </source>
</reference>
<evidence type="ECO:0000313" key="3">
    <source>
        <dbReference type="Proteomes" id="UP000800041"/>
    </source>
</evidence>
<evidence type="ECO:0000256" key="1">
    <source>
        <dbReference type="SAM" id="Phobius"/>
    </source>
</evidence>
<proteinExistence type="predicted"/>
<sequence>MAFAANTSRHLMTPRAISLAVVTFVIVVVIYNYSGGGIDLVKMAKLTEGKTTVSYLQVEIKQTLHSPPTITATITNDHPTDTLTILRWDTPLDPQALALGIFQVTDTATGQPVHSVNLMINRLLPASEDDLIELAPGSEQTAEFILKPPYIDLQAGRHYKIRVKGEWKAIWGIKKDDIAQKALEELGGHEDAITGSYESDSIALEVA</sequence>
<organism evidence="2 3">
    <name type="scientific">Aulographum hederae CBS 113979</name>
    <dbReference type="NCBI Taxonomy" id="1176131"/>
    <lineage>
        <taxon>Eukaryota</taxon>
        <taxon>Fungi</taxon>
        <taxon>Dikarya</taxon>
        <taxon>Ascomycota</taxon>
        <taxon>Pezizomycotina</taxon>
        <taxon>Dothideomycetes</taxon>
        <taxon>Pleosporomycetidae</taxon>
        <taxon>Aulographales</taxon>
        <taxon>Aulographaceae</taxon>
    </lineage>
</organism>
<keyword evidence="1" id="KW-0812">Transmembrane</keyword>
<name>A0A6G1GLC2_9PEZI</name>
<keyword evidence="1" id="KW-0472">Membrane</keyword>
<keyword evidence="3" id="KW-1185">Reference proteome</keyword>
<keyword evidence="1" id="KW-1133">Transmembrane helix</keyword>
<dbReference type="Gene3D" id="2.60.40.2970">
    <property type="match status" value="1"/>
</dbReference>
<dbReference type="OrthoDB" id="4664297at2759"/>
<accession>A0A6G1GLC2</accession>
<gene>
    <name evidence="2" type="ORF">K402DRAFT_398372</name>
</gene>